<name>A0ABS5A9H8_9PSEU</name>
<dbReference type="RefSeq" id="WP_209706717.1">
    <property type="nucleotide sequence ID" value="NZ_JAGIOO010000001.1"/>
</dbReference>
<reference evidence="3 4" key="1">
    <citation type="submission" date="2021-03" db="EMBL/GenBank/DDBJ databases">
        <title>Sequencing the genomes of 1000 actinobacteria strains.</title>
        <authorList>
            <person name="Klenk H.-P."/>
        </authorList>
    </citation>
    <scope>NUCLEOTIDE SEQUENCE [LARGE SCALE GENOMIC DNA]</scope>
    <source>
        <strain evidence="3 4">DSM 44580</strain>
    </source>
</reference>
<gene>
    <name evidence="3" type="ORF">JOF53_002105</name>
</gene>
<comment type="caution">
    <text evidence="3">The sequence shown here is derived from an EMBL/GenBank/DDBJ whole genome shotgun (WGS) entry which is preliminary data.</text>
</comment>
<dbReference type="Proteomes" id="UP001519363">
    <property type="component" value="Unassembled WGS sequence"/>
</dbReference>
<evidence type="ECO:0000313" key="3">
    <source>
        <dbReference type="EMBL" id="MBP2473233.1"/>
    </source>
</evidence>
<organism evidence="3 4">
    <name type="scientific">Crossiella equi</name>
    <dbReference type="NCBI Taxonomy" id="130796"/>
    <lineage>
        <taxon>Bacteria</taxon>
        <taxon>Bacillati</taxon>
        <taxon>Actinomycetota</taxon>
        <taxon>Actinomycetes</taxon>
        <taxon>Pseudonocardiales</taxon>
        <taxon>Pseudonocardiaceae</taxon>
        <taxon>Crossiella</taxon>
    </lineage>
</organism>
<sequence>MRILVIGASGTIGTAVTAALRGRGHEVLAASRRGRPSVDVERPETVAPLLPGVAAVVCCAVSGGLTPVAEGEDAAFEQGLAGKLLGQVRLVRLAARLLPDGGSVTLTGGTFTAPLPGAAFGALVNAGLTAFVEAAAPELPRGLRVNVVSPGWVRETTGDQGVPAAELALAYVRAVEEAGLTGRSLVVVGQT</sequence>
<evidence type="ECO:0000256" key="2">
    <source>
        <dbReference type="ARBA" id="ARBA00023002"/>
    </source>
</evidence>
<dbReference type="PANTHER" id="PTHR43477:SF1">
    <property type="entry name" value="DIHYDROANTICAPSIN 7-DEHYDROGENASE"/>
    <property type="match status" value="1"/>
</dbReference>
<dbReference type="Gene3D" id="3.40.50.720">
    <property type="entry name" value="NAD(P)-binding Rossmann-like Domain"/>
    <property type="match status" value="1"/>
</dbReference>
<dbReference type="Pfam" id="PF13561">
    <property type="entry name" value="adh_short_C2"/>
    <property type="match status" value="1"/>
</dbReference>
<keyword evidence="2" id="KW-0560">Oxidoreductase</keyword>
<evidence type="ECO:0000256" key="1">
    <source>
        <dbReference type="ARBA" id="ARBA00006484"/>
    </source>
</evidence>
<dbReference type="InterPro" id="IPR002347">
    <property type="entry name" value="SDR_fam"/>
</dbReference>
<proteinExistence type="inferred from homology"/>
<dbReference type="InterPro" id="IPR036291">
    <property type="entry name" value="NAD(P)-bd_dom_sf"/>
</dbReference>
<accession>A0ABS5A9H8</accession>
<protein>
    <submittedName>
        <fullName evidence="3">NAD(P)-dependent dehydrogenase (Short-subunit alcohol dehydrogenase family)</fullName>
    </submittedName>
</protein>
<keyword evidence="4" id="KW-1185">Reference proteome</keyword>
<dbReference type="PANTHER" id="PTHR43477">
    <property type="entry name" value="DIHYDROANTICAPSIN 7-DEHYDROGENASE"/>
    <property type="match status" value="1"/>
</dbReference>
<dbReference type="EMBL" id="JAGIOO010000001">
    <property type="protein sequence ID" value="MBP2473233.1"/>
    <property type="molecule type" value="Genomic_DNA"/>
</dbReference>
<comment type="similarity">
    <text evidence="1">Belongs to the short-chain dehydrogenases/reductases (SDR) family.</text>
</comment>
<dbReference type="SUPFAM" id="SSF51735">
    <property type="entry name" value="NAD(P)-binding Rossmann-fold domains"/>
    <property type="match status" value="1"/>
</dbReference>
<evidence type="ECO:0000313" key="4">
    <source>
        <dbReference type="Proteomes" id="UP001519363"/>
    </source>
</evidence>
<dbReference type="InterPro" id="IPR051122">
    <property type="entry name" value="SDR_DHRS6-like"/>
</dbReference>